<comment type="caution">
    <text evidence="5">The sequence shown here is derived from an EMBL/GenBank/DDBJ whole genome shotgun (WGS) entry which is preliminary data.</text>
</comment>
<evidence type="ECO:0000256" key="1">
    <source>
        <dbReference type="ARBA" id="ARBA00022801"/>
    </source>
</evidence>
<dbReference type="InterPro" id="IPR001650">
    <property type="entry name" value="Helicase_C-like"/>
</dbReference>
<dbReference type="InterPro" id="IPR027417">
    <property type="entry name" value="P-loop_NTPase"/>
</dbReference>
<dbReference type="InterPro" id="IPR038718">
    <property type="entry name" value="SNF2-like_sf"/>
</dbReference>
<dbReference type="PROSITE" id="PS51194">
    <property type="entry name" value="HELICASE_CTER"/>
    <property type="match status" value="1"/>
</dbReference>
<dbReference type="Gene3D" id="3.40.50.300">
    <property type="entry name" value="P-loop containing nucleotide triphosphate hydrolases"/>
    <property type="match status" value="1"/>
</dbReference>
<feature type="non-terminal residue" evidence="5">
    <location>
        <position position="1"/>
    </location>
</feature>
<feature type="region of interest" description="Disordered" evidence="2">
    <location>
        <begin position="412"/>
        <end position="440"/>
    </location>
</feature>
<keyword evidence="6" id="KW-1185">Reference proteome</keyword>
<dbReference type="OrthoDB" id="9760715at2"/>
<dbReference type="AlphaFoldDB" id="A0A5C5B9Z9"/>
<dbReference type="GO" id="GO:0004386">
    <property type="term" value="F:helicase activity"/>
    <property type="evidence" value="ECO:0007669"/>
    <property type="project" value="UniProtKB-KW"/>
</dbReference>
<feature type="compositionally biased region" description="Polar residues" evidence="2">
    <location>
        <begin position="412"/>
        <end position="424"/>
    </location>
</feature>
<dbReference type="CDD" id="cd18793">
    <property type="entry name" value="SF2_C_SNF"/>
    <property type="match status" value="1"/>
</dbReference>
<feature type="region of interest" description="Disordered" evidence="2">
    <location>
        <begin position="838"/>
        <end position="860"/>
    </location>
</feature>
<reference evidence="5 6" key="1">
    <citation type="submission" date="2019-06" db="EMBL/GenBank/DDBJ databases">
        <title>Draft genome sequence of Miniimonas arenae KCTC 19750T isolated from sea sand.</title>
        <authorList>
            <person name="Park S.-J."/>
        </authorList>
    </citation>
    <scope>NUCLEOTIDE SEQUENCE [LARGE SCALE GENOMIC DNA]</scope>
    <source>
        <strain evidence="5 6">KCTC 19750</strain>
    </source>
</reference>
<organism evidence="5 6">
    <name type="scientific">Miniimonas arenae</name>
    <dbReference type="NCBI Taxonomy" id="676201"/>
    <lineage>
        <taxon>Bacteria</taxon>
        <taxon>Bacillati</taxon>
        <taxon>Actinomycetota</taxon>
        <taxon>Actinomycetes</taxon>
        <taxon>Micrococcales</taxon>
        <taxon>Beutenbergiaceae</taxon>
        <taxon>Miniimonas</taxon>
    </lineage>
</organism>
<gene>
    <name evidence="5" type="ORF">FH969_14695</name>
</gene>
<dbReference type="InterPro" id="IPR049730">
    <property type="entry name" value="SNF2/RAD54-like_C"/>
</dbReference>
<dbReference type="InterPro" id="IPR014001">
    <property type="entry name" value="Helicase_ATP-bd"/>
</dbReference>
<dbReference type="Pfam" id="PF00271">
    <property type="entry name" value="Helicase_C"/>
    <property type="match status" value="1"/>
</dbReference>
<dbReference type="RefSeq" id="WP_139987931.1">
    <property type="nucleotide sequence ID" value="NZ_VENP01000104.1"/>
</dbReference>
<feature type="domain" description="Helicase C-terminal" evidence="4">
    <location>
        <begin position="688"/>
        <end position="839"/>
    </location>
</feature>
<name>A0A5C5B9Z9_9MICO</name>
<evidence type="ECO:0000259" key="4">
    <source>
        <dbReference type="PROSITE" id="PS51194"/>
    </source>
</evidence>
<keyword evidence="1" id="KW-0378">Hydrolase</keyword>
<dbReference type="InterPro" id="IPR000330">
    <property type="entry name" value="SNF2_N"/>
</dbReference>
<dbReference type="GO" id="GO:0016787">
    <property type="term" value="F:hydrolase activity"/>
    <property type="evidence" value="ECO:0007669"/>
    <property type="project" value="UniProtKB-KW"/>
</dbReference>
<dbReference type="GO" id="GO:0005524">
    <property type="term" value="F:ATP binding"/>
    <property type="evidence" value="ECO:0007669"/>
    <property type="project" value="InterPro"/>
</dbReference>
<evidence type="ECO:0000313" key="5">
    <source>
        <dbReference type="EMBL" id="TNU72825.1"/>
    </source>
</evidence>
<proteinExistence type="predicted"/>
<keyword evidence="5" id="KW-0547">Nucleotide-binding</keyword>
<keyword evidence="5" id="KW-0067">ATP-binding</keyword>
<protein>
    <submittedName>
        <fullName evidence="5">DEAD/DEAH box helicase</fullName>
    </submittedName>
</protein>
<dbReference type="PROSITE" id="PS51192">
    <property type="entry name" value="HELICASE_ATP_BIND_1"/>
    <property type="match status" value="1"/>
</dbReference>
<keyword evidence="5" id="KW-0347">Helicase</keyword>
<accession>A0A5C5B9Z9</accession>
<dbReference type="Pfam" id="PF00176">
    <property type="entry name" value="SNF2-rel_dom"/>
    <property type="match status" value="1"/>
</dbReference>
<dbReference type="EMBL" id="VENP01000104">
    <property type="protein sequence ID" value="TNU72825.1"/>
    <property type="molecule type" value="Genomic_DNA"/>
</dbReference>
<dbReference type="Proteomes" id="UP000313849">
    <property type="component" value="Unassembled WGS sequence"/>
</dbReference>
<dbReference type="Gene3D" id="3.40.50.10810">
    <property type="entry name" value="Tandem AAA-ATPase domain"/>
    <property type="match status" value="1"/>
</dbReference>
<sequence>GEAGEDEHHDGARDGDPGDLHLEAVITSEADLRSILLLGLPPHGVVGRDARDTLTLVPLQVPASREWLDLRRSGRVTVPVAERSLFERTILPRLPRAVLRTSGWEPAPPPAPTLVVRIRLLFAAIGSTPRASVEAEWRYGPADDAFARTATLPPDPRDTGRDAGAEHALLVRAGAAMTALPPLLAPDRTPLEEMVVSGHAVVALFEQVVPALRAVDGVALDLPEDVPTFRDLGEPEIAVDVTPAGRDWLDLEVRLRVAEREVPVGQVITALARGEKTLFLEDGGFVSLDRPELDQLRTLLEEGRALQDRRRTGALRMSRLDLSWWEELLALGEIDRQACEWLDRLRAATTDESETPALPVGLRADLRPYQRTGYEWLARLRRNGLGGVLADDMGLGKTLQVLAMIQDWKENAPSSGTPQISQPQPDVAQHATPDAAPDGEHGPFVVVAPTSVVPNWAAEAARFTPGLRVAVVTATAARRRESIAALAANADVLVTSYALFRLEHDDYAALRPAGLVLDEAQNVKNRQSKAFALAKTTPAHVTFAVTGTPMENDLTELWAMFALAAPGLLGTPQQFHELYAAPIERGNGADLLLRLRRRIAPFLLRRTKEQVAPDLPAKQEQVLRVELDPAHRRVYARHLQRERQRVLGLVQDMEHNRVEVLSALTRLRQLAIDASLVDEEYAGVPSSKLEELMPLLREAADEGHRVLVFSQFTRYLGKIAARLDADGLRYAYLDGSTTRRAEVIRSFAEGDQPVFLISLKAGGVGLNLAMADYCVLADPWWNPAAEAQAVDRAHRIGQTRPVLVYRMVATDTIEEKVMALQESKRALVAGVLGSSGELGGTDAMPDGVASPRRRGDAGAVGRLTAQDVRELLA</sequence>
<dbReference type="SMART" id="SM00487">
    <property type="entry name" value="DEXDc"/>
    <property type="match status" value="1"/>
</dbReference>
<dbReference type="PANTHER" id="PTHR10799">
    <property type="entry name" value="SNF2/RAD54 HELICASE FAMILY"/>
    <property type="match status" value="1"/>
</dbReference>
<feature type="domain" description="Helicase ATP-binding" evidence="3">
    <location>
        <begin position="378"/>
        <end position="567"/>
    </location>
</feature>
<dbReference type="SMART" id="SM00490">
    <property type="entry name" value="HELICc"/>
    <property type="match status" value="1"/>
</dbReference>
<evidence type="ECO:0000256" key="2">
    <source>
        <dbReference type="SAM" id="MobiDB-lite"/>
    </source>
</evidence>
<dbReference type="SUPFAM" id="SSF52540">
    <property type="entry name" value="P-loop containing nucleoside triphosphate hydrolases"/>
    <property type="match status" value="2"/>
</dbReference>
<evidence type="ECO:0000259" key="3">
    <source>
        <dbReference type="PROSITE" id="PS51192"/>
    </source>
</evidence>
<evidence type="ECO:0000313" key="6">
    <source>
        <dbReference type="Proteomes" id="UP000313849"/>
    </source>
</evidence>